<reference evidence="14" key="1">
    <citation type="submission" date="2020-02" db="EMBL/GenBank/DDBJ databases">
        <authorList>
            <person name="Meier V. D."/>
        </authorList>
    </citation>
    <scope>NUCLEOTIDE SEQUENCE</scope>
    <source>
        <strain evidence="14">AVDCRST_MAG69</strain>
    </source>
</reference>
<dbReference type="Pfam" id="PF11987">
    <property type="entry name" value="IF-2"/>
    <property type="match status" value="1"/>
</dbReference>
<feature type="domain" description="Tr-type G" evidence="13">
    <location>
        <begin position="273"/>
        <end position="445"/>
    </location>
</feature>
<dbReference type="InterPro" id="IPR044145">
    <property type="entry name" value="IF2_II"/>
</dbReference>
<dbReference type="FunFam" id="3.40.50.10050:FF:000001">
    <property type="entry name" value="Translation initiation factor IF-2"/>
    <property type="match status" value="1"/>
</dbReference>
<accession>A0A6J4SZ98</accession>
<dbReference type="InterPro" id="IPR004161">
    <property type="entry name" value="EFTu-like_2"/>
</dbReference>
<dbReference type="AlphaFoldDB" id="A0A6J4SZ98"/>
<evidence type="ECO:0000256" key="2">
    <source>
        <dbReference type="ARBA" id="ARBA00007733"/>
    </source>
</evidence>
<evidence type="ECO:0000256" key="7">
    <source>
        <dbReference type="ARBA" id="ARBA00022917"/>
    </source>
</evidence>
<dbReference type="PANTHER" id="PTHR43381:SF5">
    <property type="entry name" value="TR-TYPE G DOMAIN-CONTAINING PROTEIN"/>
    <property type="match status" value="1"/>
</dbReference>
<dbReference type="InterPro" id="IPR000795">
    <property type="entry name" value="T_Tr_GTP-bd_dom"/>
</dbReference>
<dbReference type="GO" id="GO:0005525">
    <property type="term" value="F:GTP binding"/>
    <property type="evidence" value="ECO:0007669"/>
    <property type="project" value="UniProtKB-KW"/>
</dbReference>
<dbReference type="InterPro" id="IPR015760">
    <property type="entry name" value="TIF_IF2"/>
</dbReference>
<sequence length="777" mass="83311">MAKKRVHELAKQYDMPSSEVMKLLTAAGITVKVAASAVDEEAADRALTGKPQLPASNGTKKAPEAAAPRPGQPIGPLGRGPLPPPPPAKPAKPAKDEAPRRPTRSSLQGERAPGVQGGVRRVVIDSQAARRPGGPGGGPGGPGRPGGGPGGPAPGQQRRARGRGRRRARRQLYEAQQEAAAAAGPAPERAPDTVRVNSGSTVKDVAEYLRVPVPEIIKKLMGLGEMATLTKTLSDDALQLLAEEFDKKIEIVHAADDAPADPVFEDADEDLEFRPPVVTIMGHVDHGKTSLLDAIRHTDVTAGEAGGITQHIGAYQVHHNDKVISFLDTPGHEAFTAMRARGAQVTDIAVIVVAADDGVKPQTREAVDHARAADVPILVAVNKVDKEGAQPDRVRTEMTQLGLQPEEWGGDVMFVDVSAKTRQGLDDLLEGLLLTAEVEEIRSNPNASASGVVIESKLDPGRGAVVTVLVQRGTMKVGDALAAGSHWGRVRAMHDYLGRKVKQALPSEPVELLGFDTVPEAGEFVQVVENDRKARDMARDRSNRLKTEAMARRSARARVSLTTIFDEQRDQAIKQLNLILKADVSGSLEAFEDEIARLPQSEVQVDIISSGVGGITESDVNLAAASDAIIMGFNVRPVGEARLVAEREDVEIRSYAIIYKAIDELRDAMQGMLAPEEVEETVGNVEVRAIFKASKVGTIAGSYVTDGRVTRGARVRLVRDGTIVWEGQIDSLKRFNEDTREVAAGYECGIVLKDYQDVKEGDQLEVFETRQVERTLG</sequence>
<dbReference type="Gene3D" id="3.40.50.300">
    <property type="entry name" value="P-loop containing nucleotide triphosphate hydrolases"/>
    <property type="match status" value="1"/>
</dbReference>
<feature type="compositionally biased region" description="Gly residues" evidence="12">
    <location>
        <begin position="133"/>
        <end position="150"/>
    </location>
</feature>
<protein>
    <recommendedName>
        <fullName evidence="3 10">Translation initiation factor IF-2</fullName>
    </recommendedName>
</protein>
<evidence type="ECO:0000256" key="9">
    <source>
        <dbReference type="ARBA" id="ARBA00025162"/>
    </source>
</evidence>
<dbReference type="InterPro" id="IPR005225">
    <property type="entry name" value="Small_GTP-bd"/>
</dbReference>
<feature type="compositionally biased region" description="Basic residues" evidence="12">
    <location>
        <begin position="158"/>
        <end position="170"/>
    </location>
</feature>
<dbReference type="InterPro" id="IPR000178">
    <property type="entry name" value="TF_IF2_bacterial-like"/>
</dbReference>
<proteinExistence type="inferred from homology"/>
<dbReference type="FunFam" id="2.40.30.10:FF:000007">
    <property type="entry name" value="Translation initiation factor IF-2"/>
    <property type="match status" value="1"/>
</dbReference>
<dbReference type="GO" id="GO:0005829">
    <property type="term" value="C:cytosol"/>
    <property type="evidence" value="ECO:0007669"/>
    <property type="project" value="TreeGrafter"/>
</dbReference>
<dbReference type="InterPro" id="IPR006847">
    <property type="entry name" value="IF2_N"/>
</dbReference>
<comment type="similarity">
    <text evidence="2 10 11">Belongs to the TRAFAC class translation factor GTPase superfamily. Classic translation factor GTPase family. IF-2 subfamily.</text>
</comment>
<dbReference type="FunFam" id="3.40.50.300:FF:000019">
    <property type="entry name" value="Translation initiation factor IF-2"/>
    <property type="match status" value="1"/>
</dbReference>
<dbReference type="CDD" id="cd03702">
    <property type="entry name" value="IF2_mtIF2_II"/>
    <property type="match status" value="1"/>
</dbReference>
<dbReference type="InterPro" id="IPR023115">
    <property type="entry name" value="TIF_IF2_dom3"/>
</dbReference>
<dbReference type="EMBL" id="CADCVP010000261">
    <property type="protein sequence ID" value="CAA9509695.1"/>
    <property type="molecule type" value="Genomic_DNA"/>
</dbReference>
<dbReference type="CDD" id="cd01887">
    <property type="entry name" value="IF2_eIF5B"/>
    <property type="match status" value="1"/>
</dbReference>
<keyword evidence="6 10" id="KW-0547">Nucleotide-binding</keyword>
<feature type="binding site" evidence="10">
    <location>
        <begin position="282"/>
        <end position="289"/>
    </location>
    <ligand>
        <name>GTP</name>
        <dbReference type="ChEBI" id="CHEBI:37565"/>
    </ligand>
</feature>
<feature type="region of interest" description="Disordered" evidence="12">
    <location>
        <begin position="40"/>
        <end position="198"/>
    </location>
</feature>
<evidence type="ECO:0000256" key="1">
    <source>
        <dbReference type="ARBA" id="ARBA00004496"/>
    </source>
</evidence>
<dbReference type="HAMAP" id="MF_00100_B">
    <property type="entry name" value="IF_2_B"/>
    <property type="match status" value="1"/>
</dbReference>
<dbReference type="Pfam" id="PF00009">
    <property type="entry name" value="GTP_EFTU"/>
    <property type="match status" value="1"/>
</dbReference>
<evidence type="ECO:0000256" key="12">
    <source>
        <dbReference type="SAM" id="MobiDB-lite"/>
    </source>
</evidence>
<evidence type="ECO:0000256" key="10">
    <source>
        <dbReference type="HAMAP-Rule" id="MF_00100"/>
    </source>
</evidence>
<dbReference type="SUPFAM" id="SSF52540">
    <property type="entry name" value="P-loop containing nucleoside triphosphate hydrolases"/>
    <property type="match status" value="1"/>
</dbReference>
<dbReference type="Pfam" id="PF04760">
    <property type="entry name" value="IF2_N"/>
    <property type="match status" value="2"/>
</dbReference>
<dbReference type="NCBIfam" id="TIGR00487">
    <property type="entry name" value="IF-2"/>
    <property type="match status" value="1"/>
</dbReference>
<dbReference type="SUPFAM" id="SSF52156">
    <property type="entry name" value="Initiation factor IF2/eIF5b, domain 3"/>
    <property type="match status" value="1"/>
</dbReference>
<dbReference type="InterPro" id="IPR053905">
    <property type="entry name" value="EF-G-like_DII"/>
</dbReference>
<evidence type="ECO:0000256" key="4">
    <source>
        <dbReference type="ARBA" id="ARBA00022490"/>
    </source>
</evidence>
<dbReference type="GO" id="GO:0003743">
    <property type="term" value="F:translation initiation factor activity"/>
    <property type="evidence" value="ECO:0007669"/>
    <property type="project" value="UniProtKB-UniRule"/>
</dbReference>
<dbReference type="CDD" id="cd03692">
    <property type="entry name" value="mtIF2_IVc"/>
    <property type="match status" value="1"/>
</dbReference>
<feature type="compositionally biased region" description="Low complexity" evidence="12">
    <location>
        <begin position="68"/>
        <end position="80"/>
    </location>
</feature>
<evidence type="ECO:0000313" key="14">
    <source>
        <dbReference type="EMBL" id="CAA9509695.1"/>
    </source>
</evidence>
<keyword evidence="7 10" id="KW-0648">Protein biosynthesis</keyword>
<dbReference type="Gene3D" id="2.40.30.10">
    <property type="entry name" value="Translation factors"/>
    <property type="match status" value="2"/>
</dbReference>
<gene>
    <name evidence="10" type="primary">infB</name>
    <name evidence="14" type="ORF">AVDCRST_MAG69-2419</name>
</gene>
<feature type="binding site" evidence="10">
    <location>
        <begin position="328"/>
        <end position="332"/>
    </location>
    <ligand>
        <name>GTP</name>
        <dbReference type="ChEBI" id="CHEBI:37565"/>
    </ligand>
</feature>
<feature type="compositionally biased region" description="Pro residues" evidence="12">
    <location>
        <begin position="81"/>
        <end position="90"/>
    </location>
</feature>
<keyword evidence="8 10" id="KW-0342">GTP-binding</keyword>
<comment type="subcellular location">
    <subcellularLocation>
        <location evidence="1 10">Cytoplasm</location>
    </subcellularLocation>
</comment>
<evidence type="ECO:0000256" key="5">
    <source>
        <dbReference type="ARBA" id="ARBA00022540"/>
    </source>
</evidence>
<dbReference type="Gene3D" id="1.10.10.2480">
    <property type="match status" value="1"/>
</dbReference>
<dbReference type="SUPFAM" id="SSF50447">
    <property type="entry name" value="Translation proteins"/>
    <property type="match status" value="2"/>
</dbReference>
<keyword evidence="5 10" id="KW-0396">Initiation factor</keyword>
<comment type="function">
    <text evidence="9 10 11">One of the essential components for the initiation of protein synthesis. Protects formylmethionyl-tRNA from spontaneous hydrolysis and promotes its binding to the 30S ribosomal subunits. Also involved in the hydrolysis of GTP during the formation of the 70S ribosomal complex.</text>
</comment>
<dbReference type="InterPro" id="IPR027417">
    <property type="entry name" value="P-loop_NTPase"/>
</dbReference>
<dbReference type="GO" id="GO:0003924">
    <property type="term" value="F:GTPase activity"/>
    <property type="evidence" value="ECO:0007669"/>
    <property type="project" value="UniProtKB-UniRule"/>
</dbReference>
<organism evidence="14">
    <name type="scientific">uncultured Solirubrobacteraceae bacterium</name>
    <dbReference type="NCBI Taxonomy" id="1162706"/>
    <lineage>
        <taxon>Bacteria</taxon>
        <taxon>Bacillati</taxon>
        <taxon>Actinomycetota</taxon>
        <taxon>Thermoleophilia</taxon>
        <taxon>Solirubrobacterales</taxon>
        <taxon>Solirubrobacteraceae</taxon>
        <taxon>environmental samples</taxon>
    </lineage>
</organism>
<evidence type="ECO:0000256" key="11">
    <source>
        <dbReference type="RuleBase" id="RU000644"/>
    </source>
</evidence>
<dbReference type="FunFam" id="2.40.30.10:FF:000008">
    <property type="entry name" value="Translation initiation factor IF-2"/>
    <property type="match status" value="1"/>
</dbReference>
<dbReference type="Gene3D" id="3.40.50.10050">
    <property type="entry name" value="Translation initiation factor IF- 2, domain 3"/>
    <property type="match status" value="1"/>
</dbReference>
<keyword evidence="4 10" id="KW-0963">Cytoplasm</keyword>
<evidence type="ECO:0000256" key="3">
    <source>
        <dbReference type="ARBA" id="ARBA00020675"/>
    </source>
</evidence>
<evidence type="ECO:0000256" key="6">
    <source>
        <dbReference type="ARBA" id="ARBA00022741"/>
    </source>
</evidence>
<dbReference type="InterPro" id="IPR036925">
    <property type="entry name" value="TIF_IF2_dom3_sf"/>
</dbReference>
<feature type="region of interest" description="G-domain" evidence="10">
    <location>
        <begin position="276"/>
        <end position="424"/>
    </location>
</feature>
<dbReference type="InterPro" id="IPR009000">
    <property type="entry name" value="Transl_B-barrel_sf"/>
</dbReference>
<dbReference type="NCBIfam" id="TIGR00231">
    <property type="entry name" value="small_GTP"/>
    <property type="match status" value="1"/>
</dbReference>
<feature type="binding site" evidence="10">
    <location>
        <begin position="382"/>
        <end position="385"/>
    </location>
    <ligand>
        <name>GTP</name>
        <dbReference type="ChEBI" id="CHEBI:37565"/>
    </ligand>
</feature>
<dbReference type="Pfam" id="PF03144">
    <property type="entry name" value="GTP_EFTU_D2"/>
    <property type="match status" value="1"/>
</dbReference>
<feature type="compositionally biased region" description="Low complexity" evidence="12">
    <location>
        <begin position="173"/>
        <end position="187"/>
    </location>
</feature>
<dbReference type="PROSITE" id="PS51722">
    <property type="entry name" value="G_TR_2"/>
    <property type="match status" value="1"/>
</dbReference>
<dbReference type="PANTHER" id="PTHR43381">
    <property type="entry name" value="TRANSLATION INITIATION FACTOR IF-2-RELATED"/>
    <property type="match status" value="1"/>
</dbReference>
<evidence type="ECO:0000256" key="8">
    <source>
        <dbReference type="ARBA" id="ARBA00023134"/>
    </source>
</evidence>
<dbReference type="Pfam" id="PF22042">
    <property type="entry name" value="EF-G_D2"/>
    <property type="match status" value="1"/>
</dbReference>
<evidence type="ECO:0000259" key="13">
    <source>
        <dbReference type="PROSITE" id="PS51722"/>
    </source>
</evidence>
<name>A0A6J4SZ98_9ACTN</name>